<dbReference type="PANTHER" id="PTHR11017:SF243">
    <property type="entry name" value="ADP-RIBOSYL CYCLASE_CYCLIC ADP-RIBOSE HYDROLASE"/>
    <property type="match status" value="1"/>
</dbReference>
<sequence>MNELNHMLECKKDQDQVVIPVFYNIDPSHVRKQIGSYEQACAKYEGEAKCNKWKATLTEVANIAGWDCQTYRTEAEFINNIVGDVLRKLTPGYHDQLKGLVGIEEIYEQIEALLKIGSSKARIIGIWGMGGIGKTTLASALYTKLSSLEFEGRCFLANVREEFEKFVLNALLSKLISVLLGEENHCFDAPFLAPHIVGTEAIKGITYDCSQVGYLYLRSDPVKRMSNLRYLKIHNDFRYGKCSMYFPDSLESLSDKLRYLLWEGCQLEALPYTFCAEMLVELYMPCSKLKKLWEGIQIHPSIFPLPKVVCLCLEGCRKIESLKTNVHLKSLCQLYLYGCSSLKEFSVASEEMIVLDLAATAIRELPSSVWYHTKLTSLALSCCNNLNIVGNKLSNDPGMGSLTELDLSWCTQLDASNMWFLLDGIRSLTRLNLTSCCDLQALPDNIGNL</sequence>
<accession>A0AAN9K4I1</accession>
<dbReference type="PROSITE" id="PS50104">
    <property type="entry name" value="TIR"/>
    <property type="match status" value="1"/>
</dbReference>
<dbReference type="GO" id="GO:0043531">
    <property type="term" value="F:ADP binding"/>
    <property type="evidence" value="ECO:0007669"/>
    <property type="project" value="InterPro"/>
</dbReference>
<dbReference type="GO" id="GO:0006952">
    <property type="term" value="P:defense response"/>
    <property type="evidence" value="ECO:0007669"/>
    <property type="project" value="InterPro"/>
</dbReference>
<gene>
    <name evidence="4" type="ORF">RJT34_06671</name>
</gene>
<dbReference type="SUPFAM" id="SSF52200">
    <property type="entry name" value="Toll/Interleukin receptor TIR domain"/>
    <property type="match status" value="1"/>
</dbReference>
<evidence type="ECO:0000313" key="5">
    <source>
        <dbReference type="Proteomes" id="UP001359559"/>
    </source>
</evidence>
<dbReference type="AlphaFoldDB" id="A0AAN9K4I1"/>
<comment type="caution">
    <text evidence="4">The sequence shown here is derived from an EMBL/GenBank/DDBJ whole genome shotgun (WGS) entry which is preliminary data.</text>
</comment>
<dbReference type="InterPro" id="IPR011713">
    <property type="entry name" value="Leu-rich_rpt_3"/>
</dbReference>
<dbReference type="Gene3D" id="3.40.50.300">
    <property type="entry name" value="P-loop containing nucleotide triphosphate hydrolases"/>
    <property type="match status" value="1"/>
</dbReference>
<dbReference type="InterPro" id="IPR035897">
    <property type="entry name" value="Toll_tir_struct_dom_sf"/>
</dbReference>
<dbReference type="Proteomes" id="UP001359559">
    <property type="component" value="Unassembled WGS sequence"/>
</dbReference>
<dbReference type="SUPFAM" id="SSF52047">
    <property type="entry name" value="RNI-like"/>
    <property type="match status" value="1"/>
</dbReference>
<dbReference type="Gene3D" id="3.40.50.10140">
    <property type="entry name" value="Toll/interleukin-1 receptor homology (TIR) domain"/>
    <property type="match status" value="1"/>
</dbReference>
<dbReference type="InterPro" id="IPR032675">
    <property type="entry name" value="LRR_dom_sf"/>
</dbReference>
<dbReference type="InterPro" id="IPR002182">
    <property type="entry name" value="NB-ARC"/>
</dbReference>
<dbReference type="Gene3D" id="3.80.10.10">
    <property type="entry name" value="Ribonuclease Inhibitor"/>
    <property type="match status" value="2"/>
</dbReference>
<evidence type="ECO:0000259" key="3">
    <source>
        <dbReference type="PROSITE" id="PS50104"/>
    </source>
</evidence>
<protein>
    <recommendedName>
        <fullName evidence="3">TIR domain-containing protein</fullName>
    </recommendedName>
</protein>
<reference evidence="4 5" key="1">
    <citation type="submission" date="2024-01" db="EMBL/GenBank/DDBJ databases">
        <title>The genomes of 5 underutilized Papilionoideae crops provide insights into root nodulation and disease resistance.</title>
        <authorList>
            <person name="Yuan L."/>
        </authorList>
    </citation>
    <scope>NUCLEOTIDE SEQUENCE [LARGE SCALE GENOMIC DNA]</scope>
    <source>
        <strain evidence="4">LY-2023</strain>
        <tissue evidence="4">Leaf</tissue>
    </source>
</reference>
<name>A0AAN9K4I1_CLITE</name>
<proteinExistence type="predicted"/>
<dbReference type="SUPFAM" id="SSF52540">
    <property type="entry name" value="P-loop containing nucleoside triphosphate hydrolases"/>
    <property type="match status" value="1"/>
</dbReference>
<evidence type="ECO:0000313" key="4">
    <source>
        <dbReference type="EMBL" id="KAK7309718.1"/>
    </source>
</evidence>
<dbReference type="Pfam" id="PF00931">
    <property type="entry name" value="NB-ARC"/>
    <property type="match status" value="1"/>
</dbReference>
<keyword evidence="1" id="KW-0433">Leucine-rich repeat</keyword>
<dbReference type="Pfam" id="PF01582">
    <property type="entry name" value="TIR"/>
    <property type="match status" value="1"/>
</dbReference>
<evidence type="ECO:0000256" key="1">
    <source>
        <dbReference type="ARBA" id="ARBA00022614"/>
    </source>
</evidence>
<organism evidence="4 5">
    <name type="scientific">Clitoria ternatea</name>
    <name type="common">Butterfly pea</name>
    <dbReference type="NCBI Taxonomy" id="43366"/>
    <lineage>
        <taxon>Eukaryota</taxon>
        <taxon>Viridiplantae</taxon>
        <taxon>Streptophyta</taxon>
        <taxon>Embryophyta</taxon>
        <taxon>Tracheophyta</taxon>
        <taxon>Spermatophyta</taxon>
        <taxon>Magnoliopsida</taxon>
        <taxon>eudicotyledons</taxon>
        <taxon>Gunneridae</taxon>
        <taxon>Pentapetalae</taxon>
        <taxon>rosids</taxon>
        <taxon>fabids</taxon>
        <taxon>Fabales</taxon>
        <taxon>Fabaceae</taxon>
        <taxon>Papilionoideae</taxon>
        <taxon>50 kb inversion clade</taxon>
        <taxon>NPAAA clade</taxon>
        <taxon>indigoferoid/millettioid clade</taxon>
        <taxon>Phaseoleae</taxon>
        <taxon>Clitoria</taxon>
    </lineage>
</organism>
<dbReference type="InterPro" id="IPR000157">
    <property type="entry name" value="TIR_dom"/>
</dbReference>
<feature type="domain" description="TIR" evidence="3">
    <location>
        <begin position="1"/>
        <end position="89"/>
    </location>
</feature>
<dbReference type="GO" id="GO:0007165">
    <property type="term" value="P:signal transduction"/>
    <property type="evidence" value="ECO:0007669"/>
    <property type="project" value="InterPro"/>
</dbReference>
<dbReference type="EMBL" id="JAYKXN010000002">
    <property type="protein sequence ID" value="KAK7309718.1"/>
    <property type="molecule type" value="Genomic_DNA"/>
</dbReference>
<dbReference type="InterPro" id="IPR044974">
    <property type="entry name" value="Disease_R_plants"/>
</dbReference>
<keyword evidence="5" id="KW-1185">Reference proteome</keyword>
<keyword evidence="2" id="KW-0677">Repeat</keyword>
<dbReference type="PANTHER" id="PTHR11017">
    <property type="entry name" value="LEUCINE-RICH REPEAT-CONTAINING PROTEIN"/>
    <property type="match status" value="1"/>
</dbReference>
<evidence type="ECO:0000256" key="2">
    <source>
        <dbReference type="ARBA" id="ARBA00022737"/>
    </source>
</evidence>
<dbReference type="PRINTS" id="PR00364">
    <property type="entry name" value="DISEASERSIST"/>
</dbReference>
<dbReference type="InterPro" id="IPR027417">
    <property type="entry name" value="P-loop_NTPase"/>
</dbReference>
<dbReference type="Pfam" id="PF07725">
    <property type="entry name" value="LRR_3"/>
    <property type="match status" value="1"/>
</dbReference>